<dbReference type="Proteomes" id="UP001642483">
    <property type="component" value="Unassembled WGS sequence"/>
</dbReference>
<comment type="caution">
    <text evidence="2">The sequence shown here is derived from an EMBL/GenBank/DDBJ whole genome shotgun (WGS) entry which is preliminary data.</text>
</comment>
<feature type="signal peptide" evidence="1">
    <location>
        <begin position="1"/>
        <end position="19"/>
    </location>
</feature>
<evidence type="ECO:0000313" key="2">
    <source>
        <dbReference type="EMBL" id="CAK8675540.1"/>
    </source>
</evidence>
<protein>
    <submittedName>
        <fullName evidence="2">Uncharacterized protein</fullName>
    </submittedName>
</protein>
<name>A0ABP0FAP6_CLALP</name>
<evidence type="ECO:0000313" key="3">
    <source>
        <dbReference type="Proteomes" id="UP001642483"/>
    </source>
</evidence>
<dbReference type="EMBL" id="CAWYQH010000024">
    <property type="protein sequence ID" value="CAK8675540.1"/>
    <property type="molecule type" value="Genomic_DNA"/>
</dbReference>
<feature type="chain" id="PRO_5046889314" evidence="1">
    <location>
        <begin position="20"/>
        <end position="399"/>
    </location>
</feature>
<organism evidence="2 3">
    <name type="scientific">Clavelina lepadiformis</name>
    <name type="common">Light-bulb sea squirt</name>
    <name type="synonym">Ascidia lepadiformis</name>
    <dbReference type="NCBI Taxonomy" id="159417"/>
    <lineage>
        <taxon>Eukaryota</taxon>
        <taxon>Metazoa</taxon>
        <taxon>Chordata</taxon>
        <taxon>Tunicata</taxon>
        <taxon>Ascidiacea</taxon>
        <taxon>Aplousobranchia</taxon>
        <taxon>Clavelinidae</taxon>
        <taxon>Clavelina</taxon>
    </lineage>
</organism>
<proteinExistence type="predicted"/>
<sequence length="399" mass="46640">MQTLPFLSFLLSHMFSADCYDWSSLKLMRSHVPYVFSHHPHLKQLCAGDEECPYKEYSDVGKACWGFEPDCKRHFGNEFPTLDCPSERSKTRYWRQGDFGYVEDRLNEMKSRQLCEPMHQQKASLRCTKDSTMCRARNLYVDLRKANERIRSREKLVLEKGEIGGFCNLKENALTTETKVKRDLSAWGEQLAPYVGLDFDPFENPEKHCDVTMDKPVIFVQLDFGGNLYHHFCDFFNLYLTQLANNSWFGTNVQIVRWDMTFRYGELFGSSWKAFTDYDHVSMREYQGKRLCIPDATFAFLPRMAFGLFYSTPLEERCRGTGLFRAFTEHFLYRMGIVDEFNVPTSLPSSSPPRIKVTFLDRGASDRYKVFRRALNQDELIAAMEEIPDFDVQVIENRG</sequence>
<reference evidence="2 3" key="1">
    <citation type="submission" date="2024-02" db="EMBL/GenBank/DDBJ databases">
        <authorList>
            <person name="Daric V."/>
            <person name="Darras S."/>
        </authorList>
    </citation>
    <scope>NUCLEOTIDE SEQUENCE [LARGE SCALE GENOMIC DNA]</scope>
</reference>
<keyword evidence="1" id="KW-0732">Signal</keyword>
<accession>A0ABP0FAP6</accession>
<evidence type="ECO:0000256" key="1">
    <source>
        <dbReference type="SAM" id="SignalP"/>
    </source>
</evidence>
<keyword evidence="3" id="KW-1185">Reference proteome</keyword>
<gene>
    <name evidence="2" type="ORF">CVLEPA_LOCUS5109</name>
</gene>